<accession>A0ABS2ZZ84</accession>
<comment type="caution">
    <text evidence="2">The sequence shown here is derived from an EMBL/GenBank/DDBJ whole genome shotgun (WGS) entry which is preliminary data.</text>
</comment>
<dbReference type="InterPro" id="IPR029058">
    <property type="entry name" value="AB_hydrolase_fold"/>
</dbReference>
<evidence type="ECO:0000313" key="3">
    <source>
        <dbReference type="Proteomes" id="UP000779070"/>
    </source>
</evidence>
<dbReference type="Gene3D" id="3.40.50.1820">
    <property type="entry name" value="alpha/beta hydrolase"/>
    <property type="match status" value="1"/>
</dbReference>
<keyword evidence="3" id="KW-1185">Reference proteome</keyword>
<dbReference type="Pfam" id="PF00561">
    <property type="entry name" value="Abhydrolase_1"/>
    <property type="match status" value="1"/>
</dbReference>
<dbReference type="InterPro" id="IPR000073">
    <property type="entry name" value="AB_hydrolase_1"/>
</dbReference>
<dbReference type="RefSeq" id="WP_206369210.1">
    <property type="nucleotide sequence ID" value="NZ_CAWPTM010000112.1"/>
</dbReference>
<dbReference type="EMBL" id="JAFHLB010000005">
    <property type="protein sequence ID" value="MBN3577080.1"/>
    <property type="molecule type" value="Genomic_DNA"/>
</dbReference>
<dbReference type="SUPFAM" id="SSF53474">
    <property type="entry name" value="alpha/beta-Hydrolases"/>
    <property type="match status" value="1"/>
</dbReference>
<dbReference type="Proteomes" id="UP000779070">
    <property type="component" value="Unassembled WGS sequence"/>
</dbReference>
<feature type="domain" description="AB hydrolase-1" evidence="1">
    <location>
        <begin position="30"/>
        <end position="154"/>
    </location>
</feature>
<dbReference type="PANTHER" id="PTHR43798:SF33">
    <property type="entry name" value="HYDROLASE, PUTATIVE (AFU_ORTHOLOGUE AFUA_2G14860)-RELATED"/>
    <property type="match status" value="1"/>
</dbReference>
<dbReference type="GO" id="GO:0016787">
    <property type="term" value="F:hydrolase activity"/>
    <property type="evidence" value="ECO:0007669"/>
    <property type="project" value="UniProtKB-KW"/>
</dbReference>
<proteinExistence type="predicted"/>
<sequence length="258" mass="28795">MTNWTIQHQQNLQIDDALIYFDIVGDNTKPPLVMLHGGIGSIEDFDQLVPLLSQHFQLIRIDSRGHGRSTMGSSGLTYQRLEQDVIAVLAYLNIHETAVLGFSDGGVIGYRLMASNSVSISKLVTIGADFQLKAGSTLYNLLSGVTGQRWRDKFPDSSRLFTQLKPDSNFDLFVADIVKMWTDTSVSGYPGDTIDYIEGDVLIIRGDDDFLFPHSSALELVSRLKNPSFANLPFAGHEAHKDQPDLVYKVMQQFLIRQ</sequence>
<dbReference type="InterPro" id="IPR050266">
    <property type="entry name" value="AB_hydrolase_sf"/>
</dbReference>
<reference evidence="2 3" key="1">
    <citation type="submission" date="2021-02" db="EMBL/GenBank/DDBJ databases">
        <title>Draft Genome Sequences of 5 Vibrio neptunius Strains Isolated From of Bivalve Hatcheries.</title>
        <authorList>
            <person name="Galvis F."/>
            <person name="Barja J.L."/>
            <person name="Lemos M.L."/>
            <person name="Balado M."/>
        </authorList>
    </citation>
    <scope>NUCLEOTIDE SEQUENCE [LARGE SCALE GENOMIC DNA]</scope>
    <source>
        <strain evidence="2 3">PP-145.98</strain>
    </source>
</reference>
<evidence type="ECO:0000259" key="1">
    <source>
        <dbReference type="Pfam" id="PF00561"/>
    </source>
</evidence>
<keyword evidence="2" id="KW-0378">Hydrolase</keyword>
<gene>
    <name evidence="2" type="ORF">JYA62_05290</name>
</gene>
<name>A0ABS2ZZ84_9VIBR</name>
<protein>
    <submittedName>
        <fullName evidence="2">Alpha/beta fold hydrolase</fullName>
    </submittedName>
</protein>
<dbReference type="PANTHER" id="PTHR43798">
    <property type="entry name" value="MONOACYLGLYCEROL LIPASE"/>
    <property type="match status" value="1"/>
</dbReference>
<evidence type="ECO:0000313" key="2">
    <source>
        <dbReference type="EMBL" id="MBN3577080.1"/>
    </source>
</evidence>
<organism evidence="2 3">
    <name type="scientific">Vibrio neptunius</name>
    <dbReference type="NCBI Taxonomy" id="170651"/>
    <lineage>
        <taxon>Bacteria</taxon>
        <taxon>Pseudomonadati</taxon>
        <taxon>Pseudomonadota</taxon>
        <taxon>Gammaproteobacteria</taxon>
        <taxon>Vibrionales</taxon>
        <taxon>Vibrionaceae</taxon>
        <taxon>Vibrio</taxon>
    </lineage>
</organism>